<dbReference type="Pfam" id="PF00069">
    <property type="entry name" value="Pkinase"/>
    <property type="match status" value="1"/>
</dbReference>
<feature type="region of interest" description="Disordered" evidence="1">
    <location>
        <begin position="211"/>
        <end position="293"/>
    </location>
</feature>
<dbReference type="PROSITE" id="PS00108">
    <property type="entry name" value="PROTEIN_KINASE_ST"/>
    <property type="match status" value="1"/>
</dbReference>
<evidence type="ECO:0000256" key="1">
    <source>
        <dbReference type="SAM" id="MobiDB-lite"/>
    </source>
</evidence>
<sequence>MYIQQQQGRIPEATAKHFMQQLASGLKILRDNNLIHRDLKPQNLLLSSNDECSTLKIADFGFARSLQPRGLAETLCGSPLYMAPEIMQLQKYDAKADLWSVGAILFQLVTGKTPFTGNNQIQLLQNILKSTELLFPPNAKNLSANCVDLCKKLLRRNPVERLTFEEFFNHPFLAEKQPDELSWDRRPQRVIGGFPISEGYPVRSREDTFQEDGLPFSLDDDSSVPDGSPSFAGRLPQRLSHGFSYDSKTERKEGSSNTPRKTDSIGSSHRHSEGNLRESINLKDHRQATTRSK</sequence>
<gene>
    <name evidence="3" type="primary">ATG1C_2</name>
    <name evidence="3" type="ORF">A4A49_43661</name>
</gene>
<dbReference type="PROSITE" id="PS50011">
    <property type="entry name" value="PROTEIN_KINASE_DOM"/>
    <property type="match status" value="1"/>
</dbReference>
<dbReference type="STRING" id="49451.A0A1J6K754"/>
<dbReference type="EMBL" id="MJEQ01019081">
    <property type="protein sequence ID" value="OIT18715.1"/>
    <property type="molecule type" value="Genomic_DNA"/>
</dbReference>
<keyword evidence="3" id="KW-0418">Kinase</keyword>
<dbReference type="GO" id="GO:0010506">
    <property type="term" value="P:regulation of autophagy"/>
    <property type="evidence" value="ECO:0007669"/>
    <property type="project" value="InterPro"/>
</dbReference>
<dbReference type="Proteomes" id="UP000187609">
    <property type="component" value="Unassembled WGS sequence"/>
</dbReference>
<keyword evidence="4" id="KW-1185">Reference proteome</keyword>
<dbReference type="SUPFAM" id="SSF56112">
    <property type="entry name" value="Protein kinase-like (PK-like)"/>
    <property type="match status" value="1"/>
</dbReference>
<dbReference type="AlphaFoldDB" id="A0A1J6K754"/>
<dbReference type="InterPro" id="IPR008271">
    <property type="entry name" value="Ser/Thr_kinase_AS"/>
</dbReference>
<dbReference type="SMART" id="SM00220">
    <property type="entry name" value="S_TKc"/>
    <property type="match status" value="1"/>
</dbReference>
<comment type="caution">
    <text evidence="3">The sequence shown here is derived from an EMBL/GenBank/DDBJ whole genome shotgun (WGS) entry which is preliminary data.</text>
</comment>
<dbReference type="GO" id="GO:0004674">
    <property type="term" value="F:protein serine/threonine kinase activity"/>
    <property type="evidence" value="ECO:0007669"/>
    <property type="project" value="InterPro"/>
</dbReference>
<keyword evidence="3" id="KW-0808">Transferase</keyword>
<feature type="domain" description="Protein kinase" evidence="2">
    <location>
        <begin position="1"/>
        <end position="173"/>
    </location>
</feature>
<dbReference type="InterPro" id="IPR000719">
    <property type="entry name" value="Prot_kinase_dom"/>
</dbReference>
<dbReference type="FunFam" id="1.10.510.10:FF:001704">
    <property type="entry name" value="Serine/threonine-protein kinase ATG1c"/>
    <property type="match status" value="1"/>
</dbReference>
<accession>A0A1J6K754</accession>
<organism evidence="3 4">
    <name type="scientific">Nicotiana attenuata</name>
    <name type="common">Coyote tobacco</name>
    <dbReference type="NCBI Taxonomy" id="49451"/>
    <lineage>
        <taxon>Eukaryota</taxon>
        <taxon>Viridiplantae</taxon>
        <taxon>Streptophyta</taxon>
        <taxon>Embryophyta</taxon>
        <taxon>Tracheophyta</taxon>
        <taxon>Spermatophyta</taxon>
        <taxon>Magnoliopsida</taxon>
        <taxon>eudicotyledons</taxon>
        <taxon>Gunneridae</taxon>
        <taxon>Pentapetalae</taxon>
        <taxon>asterids</taxon>
        <taxon>lamiids</taxon>
        <taxon>Solanales</taxon>
        <taxon>Solanaceae</taxon>
        <taxon>Nicotianoideae</taxon>
        <taxon>Nicotianeae</taxon>
        <taxon>Nicotiana</taxon>
    </lineage>
</organism>
<dbReference type="GO" id="GO:0005524">
    <property type="term" value="F:ATP binding"/>
    <property type="evidence" value="ECO:0007669"/>
    <property type="project" value="InterPro"/>
</dbReference>
<evidence type="ECO:0000313" key="4">
    <source>
        <dbReference type="Proteomes" id="UP000187609"/>
    </source>
</evidence>
<dbReference type="Gramene" id="OIT18715">
    <property type="protein sequence ID" value="OIT18715"/>
    <property type="gene ID" value="A4A49_43661"/>
</dbReference>
<feature type="non-terminal residue" evidence="3">
    <location>
        <position position="293"/>
    </location>
</feature>
<feature type="compositionally biased region" description="Polar residues" evidence="1">
    <location>
        <begin position="255"/>
        <end position="267"/>
    </location>
</feature>
<dbReference type="PANTHER" id="PTHR24348">
    <property type="entry name" value="SERINE/THREONINE-PROTEIN KINASE UNC-51-RELATED"/>
    <property type="match status" value="1"/>
</dbReference>
<dbReference type="PANTHER" id="PTHR24348:SF68">
    <property type="entry name" value="SERINE_THREONINE-PROTEIN KINASE ATG1C"/>
    <property type="match status" value="1"/>
</dbReference>
<evidence type="ECO:0000313" key="3">
    <source>
        <dbReference type="EMBL" id="OIT18715.1"/>
    </source>
</evidence>
<dbReference type="OMA" id="VWHARHK"/>
<proteinExistence type="predicted"/>
<name>A0A1J6K754_NICAT</name>
<dbReference type="InterPro" id="IPR011009">
    <property type="entry name" value="Kinase-like_dom_sf"/>
</dbReference>
<protein>
    <submittedName>
        <fullName evidence="3">Serinethreonine-protein kinase atg1c</fullName>
    </submittedName>
</protein>
<dbReference type="InterPro" id="IPR045269">
    <property type="entry name" value="Atg1-like"/>
</dbReference>
<dbReference type="Gene3D" id="1.10.510.10">
    <property type="entry name" value="Transferase(Phosphotransferase) domain 1"/>
    <property type="match status" value="1"/>
</dbReference>
<feature type="compositionally biased region" description="Basic and acidic residues" evidence="1">
    <location>
        <begin position="270"/>
        <end position="287"/>
    </location>
</feature>
<dbReference type="SMR" id="A0A1J6K754"/>
<evidence type="ECO:0000259" key="2">
    <source>
        <dbReference type="PROSITE" id="PS50011"/>
    </source>
</evidence>
<reference evidence="3" key="1">
    <citation type="submission" date="2016-11" db="EMBL/GenBank/DDBJ databases">
        <title>The genome of Nicotiana attenuata.</title>
        <authorList>
            <person name="Xu S."/>
            <person name="Brockmoeller T."/>
            <person name="Gaquerel E."/>
            <person name="Navarro A."/>
            <person name="Kuhl H."/>
            <person name="Gase K."/>
            <person name="Ling Z."/>
            <person name="Zhou W."/>
            <person name="Kreitzer C."/>
            <person name="Stanke M."/>
            <person name="Tang H."/>
            <person name="Lyons E."/>
            <person name="Pandey P."/>
            <person name="Pandey S.P."/>
            <person name="Timmermann B."/>
            <person name="Baldwin I.T."/>
        </authorList>
    </citation>
    <scope>NUCLEOTIDE SEQUENCE [LARGE SCALE GENOMIC DNA]</scope>
    <source>
        <strain evidence="3">UT</strain>
    </source>
</reference>
<dbReference type="GO" id="GO:0005737">
    <property type="term" value="C:cytoplasm"/>
    <property type="evidence" value="ECO:0007669"/>
    <property type="project" value="TreeGrafter"/>
</dbReference>